<organism evidence="1 2">
    <name type="scientific">Vandammella animalimorsus</name>
    <dbReference type="NCBI Taxonomy" id="2029117"/>
    <lineage>
        <taxon>Bacteria</taxon>
        <taxon>Pseudomonadati</taxon>
        <taxon>Pseudomonadota</taxon>
        <taxon>Betaproteobacteria</taxon>
        <taxon>Burkholderiales</taxon>
        <taxon>Comamonadaceae</taxon>
        <taxon>Vandammella</taxon>
    </lineage>
</organism>
<dbReference type="RefSeq" id="WP_095540699.1">
    <property type="nucleotide sequence ID" value="NZ_NSJB01000014.1"/>
</dbReference>
<evidence type="ECO:0000313" key="1">
    <source>
        <dbReference type="EMBL" id="PAT34974.1"/>
    </source>
</evidence>
<reference evidence="1 2" key="1">
    <citation type="submission" date="2017-08" db="EMBL/GenBank/DDBJ databases">
        <title>WGS of Clinical strains of the CDC Group NO-1 linked to zoonotic infections in humans.</title>
        <authorList>
            <person name="Bernier A.-M."/>
            <person name="Bernard K."/>
        </authorList>
    </citation>
    <scope>NUCLEOTIDE SEQUENCE [LARGE SCALE GENOMIC DNA]</scope>
    <source>
        <strain evidence="1 2">NML00-0135</strain>
    </source>
</reference>
<sequence>MQTADLEQSLLQYLRGYLRRTHSAQPIKQRADWQALAQAELDRRAAAVLSALPDAELALVATGQVDLQQLARQAATD</sequence>
<accession>A0A2A2AB74</accession>
<name>A0A2A2AB74_9BURK</name>
<protein>
    <submittedName>
        <fullName evidence="1">Uncharacterized protein</fullName>
    </submittedName>
</protein>
<dbReference type="EMBL" id="NSJB01000014">
    <property type="protein sequence ID" value="PAT34974.1"/>
    <property type="molecule type" value="Genomic_DNA"/>
</dbReference>
<comment type="caution">
    <text evidence="1">The sequence shown here is derived from an EMBL/GenBank/DDBJ whole genome shotgun (WGS) entry which is preliminary data.</text>
</comment>
<dbReference type="AlphaFoldDB" id="A0A2A2AB74"/>
<dbReference type="Proteomes" id="UP000218054">
    <property type="component" value="Unassembled WGS sequence"/>
</dbReference>
<keyword evidence="2" id="KW-1185">Reference proteome</keyword>
<gene>
    <name evidence="1" type="ORF">CK625_12730</name>
</gene>
<evidence type="ECO:0000313" key="2">
    <source>
        <dbReference type="Proteomes" id="UP000218054"/>
    </source>
</evidence>
<proteinExistence type="predicted"/>